<keyword evidence="3 14" id="KW-0812">Transmembrane</keyword>
<dbReference type="InterPro" id="IPR050747">
    <property type="entry name" value="Mitochondrial_chaperone_BCS1"/>
</dbReference>
<evidence type="ECO:0000256" key="7">
    <source>
        <dbReference type="ARBA" id="ARBA00022840"/>
    </source>
</evidence>
<dbReference type="Pfam" id="PF25426">
    <property type="entry name" value="AAA_lid_BCS1"/>
    <property type="match status" value="1"/>
</dbReference>
<evidence type="ECO:0000256" key="9">
    <source>
        <dbReference type="ARBA" id="ARBA00023128"/>
    </source>
</evidence>
<dbReference type="Gene3D" id="3.40.50.300">
    <property type="entry name" value="P-loop containing nucleotide triphosphate hydrolases"/>
    <property type="match status" value="1"/>
</dbReference>
<dbReference type="InterPro" id="IPR057495">
    <property type="entry name" value="AAA_lid_BCS1"/>
</dbReference>
<dbReference type="GO" id="GO:0016887">
    <property type="term" value="F:ATP hydrolysis activity"/>
    <property type="evidence" value="ECO:0007669"/>
    <property type="project" value="InterPro"/>
</dbReference>
<evidence type="ECO:0000256" key="11">
    <source>
        <dbReference type="ARBA" id="ARBA00048778"/>
    </source>
</evidence>
<keyword evidence="12" id="KW-0175">Coiled coil</keyword>
<dbReference type="InterPro" id="IPR003959">
    <property type="entry name" value="ATPase_AAA_core"/>
</dbReference>
<evidence type="ECO:0000256" key="12">
    <source>
        <dbReference type="SAM" id="Coils"/>
    </source>
</evidence>
<evidence type="ECO:0000256" key="13">
    <source>
        <dbReference type="SAM" id="MobiDB-lite"/>
    </source>
</evidence>
<sequence length="736" mass="84256">MNGSVPHNTMGNPGHHTARDNIGQIPYGYPQPHIIDMFFPGFSLFSTALKNYTAIDLNIYIPVLMILGILIFCWQYIETWFWIELDAHFMSSADIRVDDEMYNMVMAWVSEQPFAQRSRRFVANTNLNSRMWFMWQFENDEEEEENDDDFELDEEGNPIPKKASEKEKKVRFTPSFGTHYFWYKRRLLQFRRSQGAPLSNSAVSEREEISLSSFGRNPRILKELLDECRQAFVKNDENRTIIYRGGSKSGSMGEPGWTRLVSRISRPFSTVVLDEAVKQKVIADMKDYLHPFTRRWYSNRGIPYRRGYLLHGPPGTGKSSLSFAIAGYFKLKIYIVSLNSGSMNEETLSTLFAELPKQCVVLLEDIDTAGLTHTRDEDNEDDDCEEFGPKSPLTKATKTLEAMAKKNSNKEESGKISLSALLNVIDGVASQEGRILIMTTNHIEKLDEALIRPGRVDMTVHFDLATKDNMEQIFRGIYATLEGDYPEPKGSESGYSDSGSVKSGTLRGRSSGSEVSSSRRGMYKKKPTSASRERRVQAELDRIIAAEEEQRRVEDEERVAKLAKLFSEKVPEGKFSPAEIQGYLLKHKRSAEDAVEGAEQWVKEREEEKERVKLKESEDREKREKEKANLELEIEKLKKEKQEAEKDEDEEGGIDKVLNEVETIKERNEIIKKEVDNFKKEVLVGMEKKFQKMEVEGIKLKGIERANEKKATEKSKGEMVEYAESGSQTDPGEILV</sequence>
<dbReference type="GO" id="GO:0005743">
    <property type="term" value="C:mitochondrial inner membrane"/>
    <property type="evidence" value="ECO:0007669"/>
    <property type="project" value="UniProtKB-SubCell"/>
</dbReference>
<keyword evidence="6" id="KW-0378">Hydrolase</keyword>
<keyword evidence="7" id="KW-0067">ATP-binding</keyword>
<feature type="compositionally biased region" description="Low complexity" evidence="13">
    <location>
        <begin position="507"/>
        <end position="520"/>
    </location>
</feature>
<evidence type="ECO:0000256" key="4">
    <source>
        <dbReference type="ARBA" id="ARBA00022741"/>
    </source>
</evidence>
<keyword evidence="10 14" id="KW-0472">Membrane</keyword>
<feature type="compositionally biased region" description="Acidic residues" evidence="13">
    <location>
        <begin position="377"/>
        <end position="386"/>
    </location>
</feature>
<reference evidence="17" key="1">
    <citation type="submission" date="2022-11" db="EMBL/GenBank/DDBJ databases">
        <title>Genome Resource of Sclerotinia nivalis Strain SnTB1, a Plant Pathogen Isolated from American Ginseng.</title>
        <authorList>
            <person name="Fan S."/>
        </authorList>
    </citation>
    <scope>NUCLEOTIDE SEQUENCE</scope>
    <source>
        <strain evidence="17">SnTB1</strain>
    </source>
</reference>
<proteinExistence type="inferred from homology"/>
<dbReference type="PROSITE" id="PS00674">
    <property type="entry name" value="AAA"/>
    <property type="match status" value="1"/>
</dbReference>
<dbReference type="PANTHER" id="PTHR23070">
    <property type="entry name" value="BCS1 AAA-TYPE ATPASE"/>
    <property type="match status" value="1"/>
</dbReference>
<accession>A0A9X0AZL8</accession>
<dbReference type="InterPro" id="IPR003593">
    <property type="entry name" value="AAA+_ATPase"/>
</dbReference>
<evidence type="ECO:0000256" key="8">
    <source>
        <dbReference type="ARBA" id="ARBA00022989"/>
    </source>
</evidence>
<comment type="subcellular location">
    <subcellularLocation>
        <location evidence="1">Mitochondrion inner membrane</location>
        <topology evidence="1">Single-pass membrane protein</topology>
    </subcellularLocation>
</comment>
<feature type="region of interest" description="Disordered" evidence="13">
    <location>
        <begin position="372"/>
        <end position="392"/>
    </location>
</feature>
<feature type="region of interest" description="Disordered" evidence="13">
    <location>
        <begin position="606"/>
        <end position="654"/>
    </location>
</feature>
<evidence type="ECO:0000256" key="5">
    <source>
        <dbReference type="ARBA" id="ARBA00022792"/>
    </source>
</evidence>
<dbReference type="InterPro" id="IPR027417">
    <property type="entry name" value="P-loop_NTPase"/>
</dbReference>
<gene>
    <name evidence="17" type="ORF">OCU04_002179</name>
</gene>
<comment type="caution">
    <text evidence="17">The sequence shown here is derived from an EMBL/GenBank/DDBJ whole genome shotgun (WGS) entry which is preliminary data.</text>
</comment>
<comment type="catalytic activity">
    <reaction evidence="11">
        <text>ATP + H2O = ADP + phosphate + H(+)</text>
        <dbReference type="Rhea" id="RHEA:13065"/>
        <dbReference type="ChEBI" id="CHEBI:15377"/>
        <dbReference type="ChEBI" id="CHEBI:15378"/>
        <dbReference type="ChEBI" id="CHEBI:30616"/>
        <dbReference type="ChEBI" id="CHEBI:43474"/>
        <dbReference type="ChEBI" id="CHEBI:456216"/>
    </reaction>
    <physiologicalReaction direction="left-to-right" evidence="11">
        <dbReference type="Rhea" id="RHEA:13066"/>
    </physiologicalReaction>
</comment>
<dbReference type="Proteomes" id="UP001152300">
    <property type="component" value="Unassembled WGS sequence"/>
</dbReference>
<keyword evidence="8 14" id="KW-1133">Transmembrane helix</keyword>
<dbReference type="OrthoDB" id="10251412at2759"/>
<feature type="compositionally biased region" description="Polar residues" evidence="13">
    <location>
        <begin position="493"/>
        <end position="503"/>
    </location>
</feature>
<keyword evidence="4" id="KW-0547">Nucleotide-binding</keyword>
<evidence type="ECO:0000256" key="6">
    <source>
        <dbReference type="ARBA" id="ARBA00022801"/>
    </source>
</evidence>
<evidence type="ECO:0000259" key="16">
    <source>
        <dbReference type="SMART" id="SM01024"/>
    </source>
</evidence>
<evidence type="ECO:0000256" key="14">
    <source>
        <dbReference type="SAM" id="Phobius"/>
    </source>
</evidence>
<feature type="coiled-coil region" evidence="12">
    <location>
        <begin position="536"/>
        <end position="565"/>
    </location>
</feature>
<comment type="similarity">
    <text evidence="2">Belongs to the AAA ATPase family. BCS1 subfamily.</text>
</comment>
<dbReference type="SMART" id="SM01024">
    <property type="entry name" value="BCS1_N"/>
    <property type="match status" value="1"/>
</dbReference>
<keyword evidence="9" id="KW-0496">Mitochondrion</keyword>
<dbReference type="SUPFAM" id="SSF52540">
    <property type="entry name" value="P-loop containing nucleoside triphosphate hydrolases"/>
    <property type="match status" value="1"/>
</dbReference>
<feature type="transmembrane region" description="Helical" evidence="14">
    <location>
        <begin position="59"/>
        <end position="77"/>
    </location>
</feature>
<protein>
    <recommendedName>
        <fullName evidence="19">Mitochondrial chaperone BCS1</fullName>
    </recommendedName>
</protein>
<evidence type="ECO:0000313" key="18">
    <source>
        <dbReference type="Proteomes" id="UP001152300"/>
    </source>
</evidence>
<evidence type="ECO:0008006" key="19">
    <source>
        <dbReference type="Google" id="ProtNLM"/>
    </source>
</evidence>
<evidence type="ECO:0000256" key="3">
    <source>
        <dbReference type="ARBA" id="ARBA00022692"/>
    </source>
</evidence>
<dbReference type="InterPro" id="IPR014851">
    <property type="entry name" value="BCS1_N"/>
</dbReference>
<dbReference type="EMBL" id="JAPEIS010000001">
    <property type="protein sequence ID" value="KAJ8071871.1"/>
    <property type="molecule type" value="Genomic_DNA"/>
</dbReference>
<keyword evidence="18" id="KW-1185">Reference proteome</keyword>
<name>A0A9X0AZL8_9HELO</name>
<dbReference type="SMART" id="SM00382">
    <property type="entry name" value="AAA"/>
    <property type="match status" value="1"/>
</dbReference>
<dbReference type="InterPro" id="IPR003960">
    <property type="entry name" value="ATPase_AAA_CS"/>
</dbReference>
<dbReference type="AlphaFoldDB" id="A0A9X0AZL8"/>
<feature type="compositionally biased region" description="Basic and acidic residues" evidence="13">
    <location>
        <begin position="606"/>
        <end position="644"/>
    </location>
</feature>
<dbReference type="GO" id="GO:0005524">
    <property type="term" value="F:ATP binding"/>
    <property type="evidence" value="ECO:0007669"/>
    <property type="project" value="UniProtKB-KW"/>
</dbReference>
<feature type="region of interest" description="Disordered" evidence="13">
    <location>
        <begin position="485"/>
        <end position="536"/>
    </location>
</feature>
<organism evidence="17 18">
    <name type="scientific">Sclerotinia nivalis</name>
    <dbReference type="NCBI Taxonomy" id="352851"/>
    <lineage>
        <taxon>Eukaryota</taxon>
        <taxon>Fungi</taxon>
        <taxon>Dikarya</taxon>
        <taxon>Ascomycota</taxon>
        <taxon>Pezizomycotina</taxon>
        <taxon>Leotiomycetes</taxon>
        <taxon>Helotiales</taxon>
        <taxon>Sclerotiniaceae</taxon>
        <taxon>Sclerotinia</taxon>
    </lineage>
</organism>
<evidence type="ECO:0000256" key="2">
    <source>
        <dbReference type="ARBA" id="ARBA00007448"/>
    </source>
</evidence>
<keyword evidence="5" id="KW-0999">Mitochondrion inner membrane</keyword>
<evidence type="ECO:0000259" key="15">
    <source>
        <dbReference type="SMART" id="SM00382"/>
    </source>
</evidence>
<feature type="domain" description="BCS1 N-terminal" evidence="16">
    <location>
        <begin position="65"/>
        <end position="271"/>
    </location>
</feature>
<dbReference type="Pfam" id="PF08740">
    <property type="entry name" value="BCS1_N"/>
    <property type="match status" value="1"/>
</dbReference>
<feature type="compositionally biased region" description="Basic and acidic residues" evidence="13">
    <location>
        <begin position="706"/>
        <end position="719"/>
    </location>
</feature>
<evidence type="ECO:0000256" key="1">
    <source>
        <dbReference type="ARBA" id="ARBA00004434"/>
    </source>
</evidence>
<evidence type="ECO:0000313" key="17">
    <source>
        <dbReference type="EMBL" id="KAJ8071871.1"/>
    </source>
</evidence>
<feature type="domain" description="AAA+ ATPase" evidence="15">
    <location>
        <begin position="304"/>
        <end position="466"/>
    </location>
</feature>
<evidence type="ECO:0000256" key="10">
    <source>
        <dbReference type="ARBA" id="ARBA00023136"/>
    </source>
</evidence>
<dbReference type="Pfam" id="PF00004">
    <property type="entry name" value="AAA"/>
    <property type="match status" value="2"/>
</dbReference>
<feature type="region of interest" description="Disordered" evidence="13">
    <location>
        <begin position="706"/>
        <end position="736"/>
    </location>
</feature>